<comment type="caution">
    <text evidence="2">The sequence shown here is derived from an EMBL/GenBank/DDBJ whole genome shotgun (WGS) entry which is preliminary data.</text>
</comment>
<proteinExistence type="predicted"/>
<evidence type="ECO:0000259" key="1">
    <source>
        <dbReference type="PROSITE" id="PS50994"/>
    </source>
</evidence>
<evidence type="ECO:0000313" key="2">
    <source>
        <dbReference type="EMBL" id="EQD40145.1"/>
    </source>
</evidence>
<dbReference type="InterPro" id="IPR036397">
    <property type="entry name" value="RNaseH_sf"/>
</dbReference>
<protein>
    <submittedName>
        <fullName evidence="2">Transposase</fullName>
    </submittedName>
</protein>
<gene>
    <name evidence="2" type="ORF">B1B_15050</name>
</gene>
<dbReference type="GO" id="GO:0015074">
    <property type="term" value="P:DNA integration"/>
    <property type="evidence" value="ECO:0007669"/>
    <property type="project" value="InterPro"/>
</dbReference>
<dbReference type="Pfam" id="PF09299">
    <property type="entry name" value="Mu-transpos_C"/>
    <property type="match status" value="1"/>
</dbReference>
<sequence>MSEQFKRVCAELGIELIHATQYYAEGKGKIETAMGLLKDSLYPELAGDIAAGRISTLDDINAMIDPWLHFINHRRHRETKLIPADVYGPDPRHPFPDPLALEDVFLWRRTVTVDKFGTVSLEGNRYVAGADLRARKVELRYDPVQLARVQLWVDGTHRG</sequence>
<accession>T1AE43</accession>
<dbReference type="InterPro" id="IPR001584">
    <property type="entry name" value="Integrase_cat-core"/>
</dbReference>
<name>T1AE43_9ZZZZ</name>
<dbReference type="GO" id="GO:0003676">
    <property type="term" value="F:nucleic acid binding"/>
    <property type="evidence" value="ECO:0007669"/>
    <property type="project" value="InterPro"/>
</dbReference>
<dbReference type="InterPro" id="IPR015378">
    <property type="entry name" value="Transposase-like_Mu_C"/>
</dbReference>
<dbReference type="SUPFAM" id="SSF53098">
    <property type="entry name" value="Ribonuclease H-like"/>
    <property type="match status" value="1"/>
</dbReference>
<reference evidence="2" key="1">
    <citation type="submission" date="2013-08" db="EMBL/GenBank/DDBJ databases">
        <authorList>
            <person name="Mendez C."/>
            <person name="Richter M."/>
            <person name="Ferrer M."/>
            <person name="Sanchez J."/>
        </authorList>
    </citation>
    <scope>NUCLEOTIDE SEQUENCE</scope>
</reference>
<dbReference type="PANTHER" id="PTHR35004">
    <property type="entry name" value="TRANSPOSASE RV3428C-RELATED"/>
    <property type="match status" value="1"/>
</dbReference>
<organism evidence="2">
    <name type="scientific">mine drainage metagenome</name>
    <dbReference type="NCBI Taxonomy" id="410659"/>
    <lineage>
        <taxon>unclassified sequences</taxon>
        <taxon>metagenomes</taxon>
        <taxon>ecological metagenomes</taxon>
    </lineage>
</organism>
<reference evidence="2" key="2">
    <citation type="journal article" date="2014" name="ISME J.">
        <title>Microbial stratification in low pH oxic and suboxic macroscopic growths along an acid mine drainage.</title>
        <authorList>
            <person name="Mendez-Garcia C."/>
            <person name="Mesa V."/>
            <person name="Sprenger R.R."/>
            <person name="Richter M."/>
            <person name="Diez M.S."/>
            <person name="Solano J."/>
            <person name="Bargiela R."/>
            <person name="Golyshina O.V."/>
            <person name="Manteca A."/>
            <person name="Ramos J.L."/>
            <person name="Gallego J.R."/>
            <person name="Llorente I."/>
            <person name="Martins Dos Santos V.A."/>
            <person name="Jensen O.N."/>
            <person name="Pelaez A.I."/>
            <person name="Sanchez J."/>
            <person name="Ferrer M."/>
        </authorList>
    </citation>
    <scope>NUCLEOTIDE SEQUENCE</scope>
</reference>
<dbReference type="Gene3D" id="3.30.420.10">
    <property type="entry name" value="Ribonuclease H-like superfamily/Ribonuclease H"/>
    <property type="match status" value="1"/>
</dbReference>
<feature type="domain" description="Integrase catalytic" evidence="1">
    <location>
        <begin position="1"/>
        <end position="91"/>
    </location>
</feature>
<dbReference type="AlphaFoldDB" id="T1AE43"/>
<dbReference type="InterPro" id="IPR012337">
    <property type="entry name" value="RNaseH-like_sf"/>
</dbReference>
<dbReference type="PROSITE" id="PS50994">
    <property type="entry name" value="INTEGRASE"/>
    <property type="match status" value="1"/>
</dbReference>
<dbReference type="EMBL" id="AUZY01010007">
    <property type="protein sequence ID" value="EQD40145.1"/>
    <property type="molecule type" value="Genomic_DNA"/>
</dbReference>
<dbReference type="PANTHER" id="PTHR35004:SF6">
    <property type="entry name" value="TRANSPOSASE"/>
    <property type="match status" value="1"/>
</dbReference>
<feature type="non-terminal residue" evidence="2">
    <location>
        <position position="159"/>
    </location>
</feature>